<feature type="domain" description="CusB-like beta-barrel" evidence="6">
    <location>
        <begin position="202"/>
        <end position="276"/>
    </location>
</feature>
<evidence type="ECO:0000256" key="4">
    <source>
        <dbReference type="SAM" id="Coils"/>
    </source>
</evidence>
<comment type="subcellular location">
    <subcellularLocation>
        <location evidence="1">Cell envelope</location>
    </subcellularLocation>
</comment>
<evidence type="ECO:0000259" key="7">
    <source>
        <dbReference type="Pfam" id="PF25967"/>
    </source>
</evidence>
<dbReference type="Gene3D" id="1.10.287.470">
    <property type="entry name" value="Helix hairpin bin"/>
    <property type="match status" value="1"/>
</dbReference>
<keyword evidence="3" id="KW-0813">Transport</keyword>
<dbReference type="InterPro" id="IPR058627">
    <property type="entry name" value="MdtA-like_C"/>
</dbReference>
<evidence type="ECO:0000259" key="6">
    <source>
        <dbReference type="Pfam" id="PF25954"/>
    </source>
</evidence>
<dbReference type="InterPro" id="IPR058625">
    <property type="entry name" value="MdtA-like_BSH"/>
</dbReference>
<dbReference type="EMBL" id="JASJOS010000024">
    <property type="protein sequence ID" value="MDJ1485876.1"/>
    <property type="molecule type" value="Genomic_DNA"/>
</dbReference>
<reference evidence="8" key="1">
    <citation type="submission" date="2023-05" db="EMBL/GenBank/DDBJ databases">
        <authorList>
            <person name="Zhang X."/>
        </authorList>
    </citation>
    <scope>NUCLEOTIDE SEQUENCE</scope>
    <source>
        <strain evidence="8">YF14B1</strain>
    </source>
</reference>
<dbReference type="Proteomes" id="UP001241110">
    <property type="component" value="Unassembled WGS sequence"/>
</dbReference>
<evidence type="ECO:0000256" key="1">
    <source>
        <dbReference type="ARBA" id="ARBA00004196"/>
    </source>
</evidence>
<feature type="domain" description="Multidrug resistance protein MdtA-like C-terminal permuted SH3" evidence="7">
    <location>
        <begin position="284"/>
        <end position="338"/>
    </location>
</feature>
<keyword evidence="4" id="KW-0175">Coiled coil</keyword>
<name>A0AAE3QZ27_9BACT</name>
<dbReference type="NCBIfam" id="TIGR01730">
    <property type="entry name" value="RND_mfp"/>
    <property type="match status" value="1"/>
</dbReference>
<dbReference type="InterPro" id="IPR058792">
    <property type="entry name" value="Beta-barrel_RND_2"/>
</dbReference>
<evidence type="ECO:0000256" key="2">
    <source>
        <dbReference type="ARBA" id="ARBA00009477"/>
    </source>
</evidence>
<dbReference type="AlphaFoldDB" id="A0AAE3QZ27"/>
<dbReference type="GO" id="GO:0015562">
    <property type="term" value="F:efflux transmembrane transporter activity"/>
    <property type="evidence" value="ECO:0007669"/>
    <property type="project" value="TreeGrafter"/>
</dbReference>
<feature type="coiled-coil region" evidence="4">
    <location>
        <begin position="109"/>
        <end position="167"/>
    </location>
</feature>
<dbReference type="RefSeq" id="WP_313989014.1">
    <property type="nucleotide sequence ID" value="NZ_JASJOS010000024.1"/>
</dbReference>
<feature type="domain" description="Multidrug resistance protein MdtA-like barrel-sandwich hybrid" evidence="5">
    <location>
        <begin position="69"/>
        <end position="195"/>
    </location>
</feature>
<dbReference type="GO" id="GO:1990281">
    <property type="term" value="C:efflux pump complex"/>
    <property type="evidence" value="ECO:0007669"/>
    <property type="project" value="TreeGrafter"/>
</dbReference>
<comment type="caution">
    <text evidence="8">The sequence shown here is derived from an EMBL/GenBank/DDBJ whole genome shotgun (WGS) entry which is preliminary data.</text>
</comment>
<dbReference type="Gene3D" id="2.40.30.170">
    <property type="match status" value="1"/>
</dbReference>
<protein>
    <submittedName>
        <fullName evidence="8">Efflux RND transporter periplasmic adaptor subunit</fullName>
    </submittedName>
</protein>
<dbReference type="Pfam" id="PF25954">
    <property type="entry name" value="Beta-barrel_RND_2"/>
    <property type="match status" value="1"/>
</dbReference>
<evidence type="ECO:0000259" key="5">
    <source>
        <dbReference type="Pfam" id="PF25917"/>
    </source>
</evidence>
<dbReference type="SUPFAM" id="SSF111369">
    <property type="entry name" value="HlyD-like secretion proteins"/>
    <property type="match status" value="1"/>
</dbReference>
<organism evidence="8 9">
    <name type="scientific">Xanthocytophaga flava</name>
    <dbReference type="NCBI Taxonomy" id="3048013"/>
    <lineage>
        <taxon>Bacteria</taxon>
        <taxon>Pseudomonadati</taxon>
        <taxon>Bacteroidota</taxon>
        <taxon>Cytophagia</taxon>
        <taxon>Cytophagales</taxon>
        <taxon>Rhodocytophagaceae</taxon>
        <taxon>Xanthocytophaga</taxon>
    </lineage>
</organism>
<dbReference type="Pfam" id="PF25917">
    <property type="entry name" value="BSH_RND"/>
    <property type="match status" value="1"/>
</dbReference>
<dbReference type="PANTHER" id="PTHR30469">
    <property type="entry name" value="MULTIDRUG RESISTANCE PROTEIN MDTA"/>
    <property type="match status" value="1"/>
</dbReference>
<dbReference type="InterPro" id="IPR006143">
    <property type="entry name" value="RND_pump_MFP"/>
</dbReference>
<dbReference type="Gene3D" id="2.40.50.100">
    <property type="match status" value="1"/>
</dbReference>
<comment type="similarity">
    <text evidence="2">Belongs to the membrane fusion protein (MFP) (TC 8.A.1) family.</text>
</comment>
<dbReference type="Pfam" id="PF25967">
    <property type="entry name" value="RND-MFP_C"/>
    <property type="match status" value="1"/>
</dbReference>
<accession>A0AAE3QZ27</accession>
<proteinExistence type="inferred from homology"/>
<gene>
    <name evidence="8" type="ORF">QNI16_35675</name>
</gene>
<evidence type="ECO:0000313" key="9">
    <source>
        <dbReference type="Proteomes" id="UP001241110"/>
    </source>
</evidence>
<sequence>MKRILTILVIIVVIALVGFRLMNNKKQIDAKKQMPDTTGVQISVNVAEVKSKASEKNLTLVGTVTANKVIDIKAEVAGTLTSVNFDLGDQIRQGQVLARVDARVKSLAVSTAEQTLANAKQNVDRYTNLFKGGAATEAQLQQYQLTYDNAKNQLEQARKELNNTNIVAPISGVITLKPVETGAFVNVGASIGTLVDVSKLKVQLNVAERDVYALKLGDPVSLTASVYPGVKFEGKITFISPRGDDAHNYPVEIQLINQSKNPLKAGTYVDVAFNRKSQVPTLQIPREALVGSIKDAQVYVVGANNVVKLRKVTIGGDNGTALEVLDGLKEGEKVVTTGQINLYDNAHVAVIQ</sequence>
<evidence type="ECO:0000313" key="8">
    <source>
        <dbReference type="EMBL" id="MDJ1485876.1"/>
    </source>
</evidence>
<dbReference type="Gene3D" id="2.40.420.20">
    <property type="match status" value="1"/>
</dbReference>
<evidence type="ECO:0000256" key="3">
    <source>
        <dbReference type="ARBA" id="ARBA00022448"/>
    </source>
</evidence>